<dbReference type="KEGG" id="salq:SYNTR_1534"/>
<dbReference type="RefSeq" id="WP_156203947.1">
    <property type="nucleotide sequence ID" value="NZ_CP046457.1"/>
</dbReference>
<dbReference type="Gene3D" id="3.10.350.10">
    <property type="entry name" value="LysM domain"/>
    <property type="match status" value="2"/>
</dbReference>
<dbReference type="Pfam" id="PF01471">
    <property type="entry name" value="PG_binding_1"/>
    <property type="match status" value="3"/>
</dbReference>
<organism evidence="2 3">
    <name type="scientific">Candidatus Syntrophocurvum alkaliphilum</name>
    <dbReference type="NCBI Taxonomy" id="2293317"/>
    <lineage>
        <taxon>Bacteria</taxon>
        <taxon>Bacillati</taxon>
        <taxon>Bacillota</taxon>
        <taxon>Clostridia</taxon>
        <taxon>Eubacteriales</taxon>
        <taxon>Syntrophomonadaceae</taxon>
        <taxon>Candidatus Syntrophocurvum</taxon>
    </lineage>
</organism>
<dbReference type="InterPro" id="IPR036366">
    <property type="entry name" value="PGBDSf"/>
</dbReference>
<dbReference type="CDD" id="cd00118">
    <property type="entry name" value="LysM"/>
    <property type="match status" value="2"/>
</dbReference>
<dbReference type="Proteomes" id="UP000426444">
    <property type="component" value="Chromosome"/>
</dbReference>
<keyword evidence="3" id="KW-1185">Reference proteome</keyword>
<feature type="domain" description="LysM" evidence="1">
    <location>
        <begin position="302"/>
        <end position="346"/>
    </location>
</feature>
<dbReference type="InterPro" id="IPR002477">
    <property type="entry name" value="Peptidoglycan-bd-like"/>
</dbReference>
<evidence type="ECO:0000313" key="2">
    <source>
        <dbReference type="EMBL" id="QGU00128.1"/>
    </source>
</evidence>
<dbReference type="SUPFAM" id="SSF54106">
    <property type="entry name" value="LysM domain"/>
    <property type="match status" value="2"/>
</dbReference>
<accession>A0A6I6DGL4</accession>
<protein>
    <recommendedName>
        <fullName evidence="1">LysM domain-containing protein</fullName>
    </recommendedName>
</protein>
<dbReference type="Gene3D" id="1.10.101.10">
    <property type="entry name" value="PGBD-like superfamily/PGBD"/>
    <property type="match status" value="3"/>
</dbReference>
<proteinExistence type="predicted"/>
<name>A0A6I6DGL4_9FIRM</name>
<dbReference type="PROSITE" id="PS51782">
    <property type="entry name" value="LYSM"/>
    <property type="match status" value="2"/>
</dbReference>
<reference evidence="3" key="1">
    <citation type="journal article" date="2019" name="Microbiology">
        <title>Complete Genome Sequence of an Uncultured Bacterium of the Candidate Phylum Bipolaricaulota.</title>
        <authorList>
            <person name="Kadnikov V.V."/>
            <person name="Mardanov A.V."/>
            <person name="Beletsky A.V."/>
            <person name="Frank Y.A."/>
            <person name="Karnachuk O.V."/>
            <person name="Ravin N.V."/>
        </authorList>
    </citation>
    <scope>NUCLEOTIDE SEQUENCE [LARGE SCALE GENOMIC DNA]</scope>
</reference>
<dbReference type="SUPFAM" id="SSF47090">
    <property type="entry name" value="PGBD-like"/>
    <property type="match status" value="3"/>
</dbReference>
<dbReference type="InterPro" id="IPR036365">
    <property type="entry name" value="PGBD-like_sf"/>
</dbReference>
<evidence type="ECO:0000313" key="3">
    <source>
        <dbReference type="Proteomes" id="UP000426444"/>
    </source>
</evidence>
<evidence type="ECO:0000259" key="1">
    <source>
        <dbReference type="PROSITE" id="PS51782"/>
    </source>
</evidence>
<dbReference type="Pfam" id="PF01476">
    <property type="entry name" value="LysM"/>
    <property type="match status" value="2"/>
</dbReference>
<dbReference type="AlphaFoldDB" id="A0A6I6DGL4"/>
<dbReference type="PANTHER" id="PTHR33734:SF22">
    <property type="entry name" value="MEMBRANE-BOUND LYTIC MUREIN TRANSGLYCOSYLASE D"/>
    <property type="match status" value="1"/>
</dbReference>
<dbReference type="EMBL" id="CP046457">
    <property type="protein sequence ID" value="QGU00128.1"/>
    <property type="molecule type" value="Genomic_DNA"/>
</dbReference>
<dbReference type="SMART" id="SM00257">
    <property type="entry name" value="LysM"/>
    <property type="match status" value="2"/>
</dbReference>
<feature type="domain" description="LysM" evidence="1">
    <location>
        <begin position="252"/>
        <end position="297"/>
    </location>
</feature>
<dbReference type="InterPro" id="IPR018392">
    <property type="entry name" value="LysM"/>
</dbReference>
<dbReference type="InterPro" id="IPR036779">
    <property type="entry name" value="LysM_dom_sf"/>
</dbReference>
<gene>
    <name evidence="2" type="ORF">SYNTR_1534</name>
</gene>
<dbReference type="SUPFAM" id="SSF82171">
    <property type="entry name" value="DPP6 N-terminal domain-like"/>
    <property type="match status" value="1"/>
</dbReference>
<dbReference type="OrthoDB" id="1859318at2"/>
<dbReference type="PANTHER" id="PTHR33734">
    <property type="entry name" value="LYSM DOMAIN-CONTAINING GPI-ANCHORED PROTEIN 2"/>
    <property type="match status" value="1"/>
</dbReference>
<sequence>MNKNQFTPNYYYFGSRKLKLEFPFMKGNDIKILQSLLGLMPNFIVSTKIMTNGLFDTNTHKAVKEFQKYFKLKSDGIVGVNTYYALGHRIKKFSRNEPVFSSQLLKEASSGADVSILQNRLAAFRKTYLNRPATGKFNVNTKLAVKRFQHDFPDLTPDGIVGPETFNKIFLWAPLGGRILHQGRNGLDTYWLQLYLFYLRYFKQNPNGFFNAYTAKSIEKFQADANIKVDSVVGPQTYLALGTSIAFPQNEYFYMVKKDDSLFKIASLFDKKKEEIIKLNNLNPSDCTIHLGQLLLIPPPITFHVVKKGETLGTISKKYSISIENLELANYFSPKIFLLPDELLVLPGYHHKFKGKLVYIQVNNMLSELRVFNLEKMQYKTLDFIKNLKTPQLFLSKDRKKLSVIISRDGIDYIRNYDIHTGAYNEIKAPIDIEYLDWSYDSKSLVINKAMIINTKTGQELFNFKGEMPQWFTDNKNILYYRDNAFRKINYQTNVVRHVCTSLDKSIWFSRLKTNDNNKFFYFAFLPSRRVTCTFIYDYKKRLVKNISRNDYFGTWSRTLNYLILSGRDYYGNFFPWFYMNIKLFNQEGKFLNNQLFAKGIDLNDNNFDINDTSFLAVLYNPSKFYSIPVISRDIYLKDIQTQLLTKLTLSKNAYNPIFL</sequence>